<gene>
    <name evidence="2" type="ORF">FA13DRAFT_1893988</name>
</gene>
<reference evidence="2 3" key="1">
    <citation type="journal article" date="2019" name="Nat. Ecol. Evol.">
        <title>Megaphylogeny resolves global patterns of mushroom evolution.</title>
        <authorList>
            <person name="Varga T."/>
            <person name="Krizsan K."/>
            <person name="Foldi C."/>
            <person name="Dima B."/>
            <person name="Sanchez-Garcia M."/>
            <person name="Sanchez-Ramirez S."/>
            <person name="Szollosi G.J."/>
            <person name="Szarkandi J.G."/>
            <person name="Papp V."/>
            <person name="Albert L."/>
            <person name="Andreopoulos W."/>
            <person name="Angelini C."/>
            <person name="Antonin V."/>
            <person name="Barry K.W."/>
            <person name="Bougher N.L."/>
            <person name="Buchanan P."/>
            <person name="Buyck B."/>
            <person name="Bense V."/>
            <person name="Catcheside P."/>
            <person name="Chovatia M."/>
            <person name="Cooper J."/>
            <person name="Damon W."/>
            <person name="Desjardin D."/>
            <person name="Finy P."/>
            <person name="Geml J."/>
            <person name="Haridas S."/>
            <person name="Hughes K."/>
            <person name="Justo A."/>
            <person name="Karasinski D."/>
            <person name="Kautmanova I."/>
            <person name="Kiss B."/>
            <person name="Kocsube S."/>
            <person name="Kotiranta H."/>
            <person name="LaButti K.M."/>
            <person name="Lechner B.E."/>
            <person name="Liimatainen K."/>
            <person name="Lipzen A."/>
            <person name="Lukacs Z."/>
            <person name="Mihaltcheva S."/>
            <person name="Morgado L.N."/>
            <person name="Niskanen T."/>
            <person name="Noordeloos M.E."/>
            <person name="Ohm R.A."/>
            <person name="Ortiz-Santana B."/>
            <person name="Ovrebo C."/>
            <person name="Racz N."/>
            <person name="Riley R."/>
            <person name="Savchenko A."/>
            <person name="Shiryaev A."/>
            <person name="Soop K."/>
            <person name="Spirin V."/>
            <person name="Szebenyi C."/>
            <person name="Tomsovsky M."/>
            <person name="Tulloss R.E."/>
            <person name="Uehling J."/>
            <person name="Grigoriev I.V."/>
            <person name="Vagvolgyi C."/>
            <person name="Papp T."/>
            <person name="Martin F.M."/>
            <person name="Miettinen O."/>
            <person name="Hibbett D.S."/>
            <person name="Nagy L.G."/>
        </authorList>
    </citation>
    <scope>NUCLEOTIDE SEQUENCE [LARGE SCALE GENOMIC DNA]</scope>
    <source>
        <strain evidence="2 3">FP101781</strain>
    </source>
</reference>
<dbReference type="AlphaFoldDB" id="A0A4Y7TS83"/>
<keyword evidence="3" id="KW-1185">Reference proteome</keyword>
<feature type="region of interest" description="Disordered" evidence="1">
    <location>
        <begin position="203"/>
        <end position="231"/>
    </location>
</feature>
<sequence length="231" mass="24591">MPSSTAFCEPVCRLRPPTAMAPAFAFALCLAPGLVHMWVRPPLTNVDVPLTVTGLVPFHHPAIRSRVGIGVRVARTPTSSGTLRKTAGTPHIHARTPSARLHSTATPQLPFLASPGSTDPQNRQDCCISSISTWDGVEAPSAYRRKRGLSLVPGYVKFRQGSPNTNQPTFTLSTQPPYWPTMKFSIIATTVVAAFAQSLGALAGPSPEQPAARDALPAVEASNPGRTLRDP</sequence>
<dbReference type="Proteomes" id="UP000298030">
    <property type="component" value="Unassembled WGS sequence"/>
</dbReference>
<evidence type="ECO:0000256" key="1">
    <source>
        <dbReference type="SAM" id="MobiDB-lite"/>
    </source>
</evidence>
<organism evidence="2 3">
    <name type="scientific">Coprinellus micaceus</name>
    <name type="common">Glistening ink-cap mushroom</name>
    <name type="synonym">Coprinus micaceus</name>
    <dbReference type="NCBI Taxonomy" id="71717"/>
    <lineage>
        <taxon>Eukaryota</taxon>
        <taxon>Fungi</taxon>
        <taxon>Dikarya</taxon>
        <taxon>Basidiomycota</taxon>
        <taxon>Agaricomycotina</taxon>
        <taxon>Agaricomycetes</taxon>
        <taxon>Agaricomycetidae</taxon>
        <taxon>Agaricales</taxon>
        <taxon>Agaricineae</taxon>
        <taxon>Psathyrellaceae</taxon>
        <taxon>Coprinellus</taxon>
    </lineage>
</organism>
<protein>
    <submittedName>
        <fullName evidence="2">Uncharacterized protein</fullName>
    </submittedName>
</protein>
<proteinExistence type="predicted"/>
<name>A0A4Y7TS83_COPMI</name>
<accession>A0A4Y7TS83</accession>
<comment type="caution">
    <text evidence="2">The sequence shown here is derived from an EMBL/GenBank/DDBJ whole genome shotgun (WGS) entry which is preliminary data.</text>
</comment>
<evidence type="ECO:0000313" key="2">
    <source>
        <dbReference type="EMBL" id="TEB37026.1"/>
    </source>
</evidence>
<dbReference type="EMBL" id="QPFP01000005">
    <property type="protein sequence ID" value="TEB37026.1"/>
    <property type="molecule type" value="Genomic_DNA"/>
</dbReference>
<evidence type="ECO:0000313" key="3">
    <source>
        <dbReference type="Proteomes" id="UP000298030"/>
    </source>
</evidence>